<keyword evidence="3" id="KW-1185">Reference proteome</keyword>
<gene>
    <name evidence="2" type="ORF">BSTOLATCC_MIC11660</name>
</gene>
<feature type="transmembrane region" description="Helical" evidence="1">
    <location>
        <begin position="49"/>
        <end position="69"/>
    </location>
</feature>
<evidence type="ECO:0000313" key="3">
    <source>
        <dbReference type="Proteomes" id="UP001162131"/>
    </source>
</evidence>
<feature type="transmembrane region" description="Helical" evidence="1">
    <location>
        <begin position="111"/>
        <end position="130"/>
    </location>
</feature>
<feature type="transmembrane region" description="Helical" evidence="1">
    <location>
        <begin position="224"/>
        <end position="245"/>
    </location>
</feature>
<dbReference type="Proteomes" id="UP001162131">
    <property type="component" value="Unassembled WGS sequence"/>
</dbReference>
<organism evidence="2 3">
    <name type="scientific">Blepharisma stoltei</name>
    <dbReference type="NCBI Taxonomy" id="1481888"/>
    <lineage>
        <taxon>Eukaryota</taxon>
        <taxon>Sar</taxon>
        <taxon>Alveolata</taxon>
        <taxon>Ciliophora</taxon>
        <taxon>Postciliodesmatophora</taxon>
        <taxon>Heterotrichea</taxon>
        <taxon>Heterotrichida</taxon>
        <taxon>Blepharismidae</taxon>
        <taxon>Blepharisma</taxon>
    </lineage>
</organism>
<comment type="caution">
    <text evidence="2">The sequence shown here is derived from an EMBL/GenBank/DDBJ whole genome shotgun (WGS) entry which is preliminary data.</text>
</comment>
<sequence length="323" mass="38637">MNRYNIGINWPKQSQMLPALILIRIAISYQFRNQIAQATKHFIAIENLWIFNLILIELEIVSIIMILGYWKSSSYDILKRIFIVLTLFSAQILLFAPSFRIYESSTITNLSLWLLSISFIFILNIFLSIINQVVEFQNELFLIYIGLIFIQILYISTEYFTSYIECIVDLLFLVFYLSISLANFIYFGAFYFEKYLLKLPGYNQTLNFYREFISDFLSQNESGYLYLFIGCLLYIVDVVIVYAVLDNWPPWMWIEICIFFISVTFTCLLFLNDNITSRITEKSVRNNLFACYFQLQLYYNFYELLVYFYPDKFETLEILMRKY</sequence>
<feature type="transmembrane region" description="Helical" evidence="1">
    <location>
        <begin position="142"/>
        <end position="164"/>
    </location>
</feature>
<evidence type="ECO:0000256" key="1">
    <source>
        <dbReference type="SAM" id="Phobius"/>
    </source>
</evidence>
<feature type="transmembrane region" description="Helical" evidence="1">
    <location>
        <begin position="170"/>
        <end position="192"/>
    </location>
</feature>
<evidence type="ECO:0000313" key="2">
    <source>
        <dbReference type="EMBL" id="CAG9314660.1"/>
    </source>
</evidence>
<feature type="transmembrane region" description="Helical" evidence="1">
    <location>
        <begin position="81"/>
        <end position="99"/>
    </location>
</feature>
<feature type="transmembrane region" description="Helical" evidence="1">
    <location>
        <begin position="251"/>
        <end position="271"/>
    </location>
</feature>
<keyword evidence="1" id="KW-0472">Membrane</keyword>
<protein>
    <submittedName>
        <fullName evidence="2">Uncharacterized protein</fullName>
    </submittedName>
</protein>
<reference evidence="2" key="1">
    <citation type="submission" date="2021-09" db="EMBL/GenBank/DDBJ databases">
        <authorList>
            <consortium name="AG Swart"/>
            <person name="Singh M."/>
            <person name="Singh A."/>
            <person name="Seah K."/>
            <person name="Emmerich C."/>
        </authorList>
    </citation>
    <scope>NUCLEOTIDE SEQUENCE</scope>
    <source>
        <strain evidence="2">ATCC30299</strain>
    </source>
</reference>
<accession>A0AAU9IIF3</accession>
<keyword evidence="1" id="KW-0812">Transmembrane</keyword>
<keyword evidence="1" id="KW-1133">Transmembrane helix</keyword>
<proteinExistence type="predicted"/>
<dbReference type="EMBL" id="CAJZBQ010000012">
    <property type="protein sequence ID" value="CAG9314660.1"/>
    <property type="molecule type" value="Genomic_DNA"/>
</dbReference>
<name>A0AAU9IIF3_9CILI</name>
<dbReference type="AlphaFoldDB" id="A0AAU9IIF3"/>